<name>A0A1D2MR60_ORCCI</name>
<organism evidence="1 2">
    <name type="scientific">Orchesella cincta</name>
    <name type="common">Springtail</name>
    <name type="synonym">Podura cincta</name>
    <dbReference type="NCBI Taxonomy" id="48709"/>
    <lineage>
        <taxon>Eukaryota</taxon>
        <taxon>Metazoa</taxon>
        <taxon>Ecdysozoa</taxon>
        <taxon>Arthropoda</taxon>
        <taxon>Hexapoda</taxon>
        <taxon>Collembola</taxon>
        <taxon>Entomobryomorpha</taxon>
        <taxon>Entomobryoidea</taxon>
        <taxon>Orchesellidae</taxon>
        <taxon>Orchesellinae</taxon>
        <taxon>Orchesella</taxon>
    </lineage>
</organism>
<dbReference type="EMBL" id="LJIJ01000689">
    <property type="protein sequence ID" value="ODM95294.1"/>
    <property type="molecule type" value="Genomic_DNA"/>
</dbReference>
<comment type="caution">
    <text evidence="1">The sequence shown here is derived from an EMBL/GenBank/DDBJ whole genome shotgun (WGS) entry which is preliminary data.</text>
</comment>
<sequence length="598" mass="68316">MINVPTMSVPKPRSRLPFPFMELPQLAQIEVLRNLAPTDVKSARLTCSLVQELLDYDVGIKVVKPQFNRRQTSIFEYDQLANAIFDKKVRGLKLSFLISFPAFYQPKQLESITVTGAQFQWLETLLTRCKNLRNVTYYTFRSRYPERPSPETQPIHEIIEGFKDTPHLLNKLKSLTVKLSGPTNDYLCPMFLLFGGIKTASLRNLHVEIDMKLSLTMEEEEEEENDEIEPTTAQRAFAYICFARVVELLSENPQLNSLKLFLTGEAPPMVNEEGENIVQPLPTRVLGLLNKLGSEKMKSRIVESQSTNVERLLTLKEWVKNLTRGGLRKLSFNISIPQDIQILTTLLERQTSLRVLKVCTERTFSYFEHIYHIENAITSLETILRSVLHPENMEELSISHYMRGPLNFRETFENFKSLKSLKLCKNVPILLMDHHNRSIQQAIPVQINDAYMTVQRSSTLTNLTKDFLMNLEIVDLKGFSVSTLEVRQILELPLLRKIRLCSKRMVLGHEASENVFGIYSTDLVKAILTLRKLECIYAEPVIFRQDKSLKTEVTLLGSSGSIVVPNDALFLKSVGKLILDNNAGCSVHSGKYMLSQTT</sequence>
<evidence type="ECO:0000313" key="2">
    <source>
        <dbReference type="Proteomes" id="UP000094527"/>
    </source>
</evidence>
<gene>
    <name evidence="1" type="ORF">Ocin01_11389</name>
</gene>
<dbReference type="Proteomes" id="UP000094527">
    <property type="component" value="Unassembled WGS sequence"/>
</dbReference>
<protein>
    <recommendedName>
        <fullName evidence="3">F-box domain-containing protein</fullName>
    </recommendedName>
</protein>
<proteinExistence type="predicted"/>
<evidence type="ECO:0000313" key="1">
    <source>
        <dbReference type="EMBL" id="ODM95294.1"/>
    </source>
</evidence>
<keyword evidence="2" id="KW-1185">Reference proteome</keyword>
<accession>A0A1D2MR60</accession>
<reference evidence="1 2" key="1">
    <citation type="journal article" date="2016" name="Genome Biol. Evol.">
        <title>Gene Family Evolution Reflects Adaptation to Soil Environmental Stressors in the Genome of the Collembolan Orchesella cincta.</title>
        <authorList>
            <person name="Faddeeva-Vakhrusheva A."/>
            <person name="Derks M.F."/>
            <person name="Anvar S.Y."/>
            <person name="Agamennone V."/>
            <person name="Suring W."/>
            <person name="Smit S."/>
            <person name="van Straalen N.M."/>
            <person name="Roelofs D."/>
        </authorList>
    </citation>
    <scope>NUCLEOTIDE SEQUENCE [LARGE SCALE GENOMIC DNA]</scope>
    <source>
        <tissue evidence="1">Mixed pool</tissue>
    </source>
</reference>
<evidence type="ECO:0008006" key="3">
    <source>
        <dbReference type="Google" id="ProtNLM"/>
    </source>
</evidence>
<dbReference type="AlphaFoldDB" id="A0A1D2MR60"/>